<dbReference type="PROSITE" id="PS51257">
    <property type="entry name" value="PROKAR_LIPOPROTEIN"/>
    <property type="match status" value="1"/>
</dbReference>
<dbReference type="OrthoDB" id="9182211at2"/>
<feature type="signal peptide" evidence="1">
    <location>
        <begin position="1"/>
        <end position="21"/>
    </location>
</feature>
<reference evidence="2 4" key="1">
    <citation type="submission" date="2018-06" db="EMBL/GenBank/DDBJ databases">
        <authorList>
            <consortium name="Pathogen Informatics"/>
            <person name="Doyle S."/>
        </authorList>
    </citation>
    <scope>NUCLEOTIDE SEQUENCE [LARGE SCALE GENOMIC DNA]</scope>
    <source>
        <strain evidence="2 4">NCTC11159</strain>
    </source>
</reference>
<evidence type="ECO:0000313" key="4">
    <source>
        <dbReference type="Proteomes" id="UP000255108"/>
    </source>
</evidence>
<evidence type="ECO:0008006" key="6">
    <source>
        <dbReference type="Google" id="ProtNLM"/>
    </source>
</evidence>
<accession>A0A377Q431</accession>
<name>A0A377Q431_9NEIS</name>
<dbReference type="RefSeq" id="WP_115225991.1">
    <property type="nucleotide sequence ID" value="NZ_CAWOLO010000001.1"/>
</dbReference>
<evidence type="ECO:0000313" key="2">
    <source>
        <dbReference type="EMBL" id="STQ89552.1"/>
    </source>
</evidence>
<evidence type="ECO:0000313" key="3">
    <source>
        <dbReference type="EMBL" id="TCU90525.1"/>
    </source>
</evidence>
<keyword evidence="1" id="KW-0732">Signal</keyword>
<evidence type="ECO:0000313" key="5">
    <source>
        <dbReference type="Proteomes" id="UP000295794"/>
    </source>
</evidence>
<organism evidence="2 4">
    <name type="scientific">Iodobacter fluviatilis</name>
    <dbReference type="NCBI Taxonomy" id="537"/>
    <lineage>
        <taxon>Bacteria</taxon>
        <taxon>Pseudomonadati</taxon>
        <taxon>Pseudomonadota</taxon>
        <taxon>Betaproteobacteria</taxon>
        <taxon>Neisseriales</taxon>
        <taxon>Chitinibacteraceae</taxon>
        <taxon>Iodobacter</taxon>
    </lineage>
</organism>
<dbReference type="EMBL" id="UGHR01000001">
    <property type="protein sequence ID" value="STQ89552.1"/>
    <property type="molecule type" value="Genomic_DNA"/>
</dbReference>
<proteinExistence type="predicted"/>
<protein>
    <recommendedName>
        <fullName evidence="6">Lipoprotein</fullName>
    </recommendedName>
</protein>
<gene>
    <name evidence="3" type="ORF">EV682_101559</name>
    <name evidence="2" type="ORF">NCTC11159_00577</name>
</gene>
<dbReference type="Proteomes" id="UP000255108">
    <property type="component" value="Unassembled WGS sequence"/>
</dbReference>
<keyword evidence="5" id="KW-1185">Reference proteome</keyword>
<sequence>MLFTRFLQLAALLLATLLAGCAGGPTVRMSESDRAKIKAVTMQAPPAIPADMFFHGRAQSFLSVGGLLGAAMAESVPKEPKEQLLETMKANGIDLSLIIKNEFFAASASRGLLTQADPGSMAQGDLSLTVNVYGFGQTQGFSSLLFPLLNVTATLKKPNGEIAWQKTEFAAPLNAENKYGYEFEQYLREPELLRKTLSNISGIVSRMLVDALATDR</sequence>
<reference evidence="3 5" key="2">
    <citation type="submission" date="2019-03" db="EMBL/GenBank/DDBJ databases">
        <title>Genomic Encyclopedia of Type Strains, Phase IV (KMG-IV): sequencing the most valuable type-strain genomes for metagenomic binning, comparative biology and taxonomic classification.</title>
        <authorList>
            <person name="Goeker M."/>
        </authorList>
    </citation>
    <scope>NUCLEOTIDE SEQUENCE [LARGE SCALE GENOMIC DNA]</scope>
    <source>
        <strain evidence="3 5">DSM 3764</strain>
    </source>
</reference>
<feature type="chain" id="PRO_5016994953" description="Lipoprotein" evidence="1">
    <location>
        <begin position="22"/>
        <end position="216"/>
    </location>
</feature>
<dbReference type="AlphaFoldDB" id="A0A377Q431"/>
<dbReference type="Proteomes" id="UP000295794">
    <property type="component" value="Unassembled WGS sequence"/>
</dbReference>
<evidence type="ECO:0000256" key="1">
    <source>
        <dbReference type="SAM" id="SignalP"/>
    </source>
</evidence>
<dbReference type="EMBL" id="SMBT01000001">
    <property type="protein sequence ID" value="TCU90525.1"/>
    <property type="molecule type" value="Genomic_DNA"/>
</dbReference>